<dbReference type="Proteomes" id="UP000199435">
    <property type="component" value="Unassembled WGS sequence"/>
</dbReference>
<organism evidence="1 2">
    <name type="scientific">Rhizobium miluonense</name>
    <dbReference type="NCBI Taxonomy" id="411945"/>
    <lineage>
        <taxon>Bacteria</taxon>
        <taxon>Pseudomonadati</taxon>
        <taxon>Pseudomonadota</taxon>
        <taxon>Alphaproteobacteria</taxon>
        <taxon>Hyphomicrobiales</taxon>
        <taxon>Rhizobiaceae</taxon>
        <taxon>Rhizobium/Agrobacterium group</taxon>
        <taxon>Rhizobium</taxon>
    </lineage>
</organism>
<gene>
    <name evidence="1" type="ORF">GA0061102_102487</name>
</gene>
<dbReference type="RefSeq" id="WP_092852169.1">
    <property type="nucleotide sequence ID" value="NZ_FMAH01000024.1"/>
</dbReference>
<sequence>MDSMRRGVLAFLGGLILGRPSSSIASSKSPAFAKPRSSYKPRHVLCFLGGENGLAALQQSARAAIGMFGGGFVVDEDFSQDKPDDRMVRSFNICWDRVDPNAYEETDEDAVAGHRSVLYVLGPLMTAETAVTTSAKALMFVQYMLDHGAVAAKGESAGVAHGVRRWKELSEQARSAADSHDLLVLARSCRLAFARRPIGDDAEGMASVGFHLVGLPDVLIPVGRKDDRQPSTNTEQLKIAALIDEIADQMIRDGVEAALTDRHAALSDDTRYEEDEYKFNPFGVVTMAKPRRSE</sequence>
<dbReference type="EMBL" id="FMAH01000024">
    <property type="protein sequence ID" value="SCB36233.1"/>
    <property type="molecule type" value="Genomic_DNA"/>
</dbReference>
<evidence type="ECO:0000313" key="1">
    <source>
        <dbReference type="EMBL" id="SCB36233.1"/>
    </source>
</evidence>
<reference evidence="2" key="1">
    <citation type="submission" date="2016-08" db="EMBL/GenBank/DDBJ databases">
        <authorList>
            <person name="Varghese N."/>
            <person name="Submissions Spin"/>
        </authorList>
    </citation>
    <scope>NUCLEOTIDE SEQUENCE [LARGE SCALE GENOMIC DNA]</scope>
    <source>
        <strain evidence="2">HAMBI 2971</strain>
    </source>
</reference>
<dbReference type="OrthoDB" id="8228929at2"/>
<proteinExistence type="predicted"/>
<accession>A0A1C3W8D4</accession>
<evidence type="ECO:0000313" key="2">
    <source>
        <dbReference type="Proteomes" id="UP000199435"/>
    </source>
</evidence>
<keyword evidence="2" id="KW-1185">Reference proteome</keyword>
<dbReference type="AlphaFoldDB" id="A0A1C3W8D4"/>
<name>A0A1C3W8D4_9HYPH</name>
<protein>
    <submittedName>
        <fullName evidence="1">Uncharacterized protein</fullName>
    </submittedName>
</protein>